<dbReference type="Proteomes" id="UP000830719">
    <property type="component" value="Segment"/>
</dbReference>
<keyword evidence="1" id="KW-0812">Transmembrane</keyword>
<dbReference type="RefSeq" id="YP_010799643.1">
    <property type="nucleotide sequence ID" value="NC_076682.1"/>
</dbReference>
<organism evidence="2 3">
    <name type="scientific">Rachiplusia nu nucleopolyhedrovirus</name>
    <dbReference type="NCBI Taxonomy" id="2605775"/>
    <lineage>
        <taxon>Viruses</taxon>
        <taxon>Viruses incertae sedis</taxon>
        <taxon>Naldaviricetes</taxon>
        <taxon>Lefavirales</taxon>
        <taxon>Baculoviridae</taxon>
        <taxon>Alphabaculovirus</taxon>
        <taxon>Alphabaculovirus ranus</taxon>
    </lineage>
</organism>
<accession>A0AAE6IRB5</accession>
<dbReference type="Pfam" id="PF05341">
    <property type="entry name" value="PIF6"/>
    <property type="match status" value="1"/>
</dbReference>
<proteinExistence type="predicted"/>
<reference evidence="2" key="1">
    <citation type="submission" date="2019-01" db="EMBL/GenBank/DDBJ databases">
        <authorList>
            <person name="Trentin L.B."/>
            <person name="Santos E.R."/>
            <person name="Silva L.A."/>
            <person name="Sosa-Gomez D.R."/>
            <person name="Ribeiro B.M."/>
            <person name="Ardisson-Araujo D.M.P."/>
        </authorList>
    </citation>
    <scope>NUCLEOTIDE SEQUENCE</scope>
    <source>
        <strain evidence="2">VPN54</strain>
    </source>
</reference>
<name>A0AAE6IRB5_9ABAC</name>
<keyword evidence="1" id="KW-1133">Transmembrane helix</keyword>
<evidence type="ECO:0000313" key="2">
    <source>
        <dbReference type="EMBL" id="QEI03604.1"/>
    </source>
</evidence>
<dbReference type="KEGG" id="vg:80538059"/>
<keyword evidence="1" id="KW-0472">Membrane</keyword>
<feature type="transmembrane region" description="Helical" evidence="1">
    <location>
        <begin position="95"/>
        <end position="113"/>
    </location>
</feature>
<dbReference type="GeneID" id="80538059"/>
<evidence type="ECO:0000313" key="3">
    <source>
        <dbReference type="Proteomes" id="UP000830719"/>
    </source>
</evidence>
<dbReference type="EMBL" id="MK419956">
    <property type="protein sequence ID" value="QEI03604.1"/>
    <property type="molecule type" value="Genomic_DNA"/>
</dbReference>
<keyword evidence="3" id="KW-1185">Reference proteome</keyword>
<sequence length="134" mass="15310">MVRWRMLNSARVEVTPEGREHAWKDLVIDTLLQSPTNSSYRTLIDKANFEHFDYKRPLIYDIKNKTVLINNEFLNKALNRPIGTLRPLDLISGQVLLAFICSVLLIVISGLMFNRDTVLDNSSNRLTAIAPVLN</sequence>
<protein>
    <submittedName>
        <fullName evidence="2">PIF-6</fullName>
    </submittedName>
</protein>
<evidence type="ECO:0000256" key="1">
    <source>
        <dbReference type="SAM" id="Phobius"/>
    </source>
</evidence>
<dbReference type="InterPro" id="IPR008005">
    <property type="entry name" value="PIF6"/>
</dbReference>